<dbReference type="PROSITE" id="PS50850">
    <property type="entry name" value="MFS"/>
    <property type="match status" value="1"/>
</dbReference>
<feature type="transmembrane region" description="Helical" evidence="4">
    <location>
        <begin position="157"/>
        <end position="177"/>
    </location>
</feature>
<evidence type="ECO:0000259" key="5">
    <source>
        <dbReference type="PROSITE" id="PS50850"/>
    </source>
</evidence>
<name>A0AA42ISZ9_9GAMM</name>
<accession>A0AA42ISZ9</accession>
<evidence type="ECO:0000256" key="3">
    <source>
        <dbReference type="ARBA" id="ARBA00023136"/>
    </source>
</evidence>
<dbReference type="SUPFAM" id="SSF103473">
    <property type="entry name" value="MFS general substrate transporter"/>
    <property type="match status" value="1"/>
</dbReference>
<keyword evidence="3 4" id="KW-0472">Membrane</keyword>
<evidence type="ECO:0000256" key="4">
    <source>
        <dbReference type="SAM" id="Phobius"/>
    </source>
</evidence>
<dbReference type="Proteomes" id="UP001161137">
    <property type="component" value="Unassembled WGS sequence"/>
</dbReference>
<dbReference type="AlphaFoldDB" id="A0AA42ISZ9"/>
<evidence type="ECO:0000256" key="2">
    <source>
        <dbReference type="ARBA" id="ARBA00022989"/>
    </source>
</evidence>
<dbReference type="InterPro" id="IPR036259">
    <property type="entry name" value="MFS_trans_sf"/>
</dbReference>
<evidence type="ECO:0000313" key="6">
    <source>
        <dbReference type="EMBL" id="MDH0702089.1"/>
    </source>
</evidence>
<dbReference type="InterPro" id="IPR020846">
    <property type="entry name" value="MFS_dom"/>
</dbReference>
<evidence type="ECO:0000313" key="7">
    <source>
        <dbReference type="Proteomes" id="UP001161137"/>
    </source>
</evidence>
<feature type="transmembrane region" description="Helical" evidence="4">
    <location>
        <begin position="129"/>
        <end position="151"/>
    </location>
</feature>
<feature type="transmembrane region" description="Helical" evidence="4">
    <location>
        <begin position="87"/>
        <end position="108"/>
    </location>
</feature>
<reference evidence="6" key="1">
    <citation type="submission" date="2022-09" db="EMBL/GenBank/DDBJ databases">
        <title>Intensive care unit water sources are persistently colonized with multi-drug resistant bacteria and are the site of extensive horizontal gene transfer of antibiotic resistance genes.</title>
        <authorList>
            <person name="Diorio-Toth L."/>
        </authorList>
    </citation>
    <scope>NUCLEOTIDE SEQUENCE</scope>
    <source>
        <strain evidence="6">GD03863</strain>
    </source>
</reference>
<keyword evidence="1 4" id="KW-0812">Transmembrane</keyword>
<feature type="transmembrane region" description="Helical" evidence="4">
    <location>
        <begin position="323"/>
        <end position="343"/>
    </location>
</feature>
<keyword evidence="2 4" id="KW-1133">Transmembrane helix</keyword>
<gene>
    <name evidence="6" type="ORF">N5D41_11390</name>
</gene>
<feature type="transmembrane region" description="Helical" evidence="4">
    <location>
        <begin position="198"/>
        <end position="222"/>
    </location>
</feature>
<dbReference type="Gene3D" id="1.20.1250.20">
    <property type="entry name" value="MFS general substrate transporter like domains"/>
    <property type="match status" value="1"/>
</dbReference>
<evidence type="ECO:0000256" key="1">
    <source>
        <dbReference type="ARBA" id="ARBA00022692"/>
    </source>
</evidence>
<feature type="transmembrane region" description="Helical" evidence="4">
    <location>
        <begin position="355"/>
        <end position="376"/>
    </location>
</feature>
<dbReference type="PANTHER" id="PTHR23546:SF1">
    <property type="entry name" value="MEMBRANE PROTEIN"/>
    <property type="match status" value="1"/>
</dbReference>
<organism evidence="6 7">
    <name type="scientific">Ectopseudomonas toyotomiensis</name>
    <dbReference type="NCBI Taxonomy" id="554344"/>
    <lineage>
        <taxon>Bacteria</taxon>
        <taxon>Pseudomonadati</taxon>
        <taxon>Pseudomonadota</taxon>
        <taxon>Gammaproteobacteria</taxon>
        <taxon>Pseudomonadales</taxon>
        <taxon>Pseudomonadaceae</taxon>
        <taxon>Ectopseudomonas</taxon>
    </lineage>
</organism>
<feature type="transmembrane region" description="Helical" evidence="4">
    <location>
        <begin position="59"/>
        <end position="81"/>
    </location>
</feature>
<feature type="transmembrane region" description="Helical" evidence="4">
    <location>
        <begin position="30"/>
        <end position="47"/>
    </location>
</feature>
<dbReference type="EMBL" id="JAOCDH010000011">
    <property type="protein sequence ID" value="MDH0702089.1"/>
    <property type="molecule type" value="Genomic_DNA"/>
</dbReference>
<feature type="transmembrane region" description="Helical" evidence="4">
    <location>
        <begin position="266"/>
        <end position="283"/>
    </location>
</feature>
<dbReference type="PANTHER" id="PTHR23546">
    <property type="entry name" value="TRANSPORT PROTEIN"/>
    <property type="match status" value="1"/>
</dbReference>
<dbReference type="GO" id="GO:0022857">
    <property type="term" value="F:transmembrane transporter activity"/>
    <property type="evidence" value="ECO:0007669"/>
    <property type="project" value="InterPro"/>
</dbReference>
<comment type="caution">
    <text evidence="6">The sequence shown here is derived from an EMBL/GenBank/DDBJ whole genome shotgun (WGS) entry which is preliminary data.</text>
</comment>
<dbReference type="Pfam" id="PF07690">
    <property type="entry name" value="MFS_1"/>
    <property type="match status" value="1"/>
</dbReference>
<sequence length="383" mass="39749">MACTVAVVSFVSLAGPISRLLGLQPWQAGFAVTLGGILWMLLARFWGAMADRHGRRHTLLLGAAGVTLAYWCMCAVIVLSLRLLPPALLAFIGLVLTRGAVGAFYSAIPTSAQALIADHYAPAERAGALAALGASGAFGMVAGPALAGVLAQSSLTLPLYVTALLPAIGFLALWYAMPRHEQPRRRNETPLRLADPRLRRAMSVSLVVVTAIGAAQMTTGFYALDHLHLEPVDAARAASLALTLTGIAMILAQLLVRRLGWSAQRLIRIGGLVAAAGFFITAMTSTVTLLAVSFFISALGMGWLFPAFATLATNAVEPHEQGAAAGSIGVMQGLGIVLGPLAGTLLHSVGATVPFWVLAVLLTVTALWPSGAGSALDSGKHSH</sequence>
<feature type="domain" description="Major facilitator superfamily (MFS) profile" evidence="5">
    <location>
        <begin position="1"/>
        <end position="377"/>
    </location>
</feature>
<dbReference type="InterPro" id="IPR011701">
    <property type="entry name" value="MFS"/>
</dbReference>
<protein>
    <submittedName>
        <fullName evidence="6">MFS transporter</fullName>
    </submittedName>
</protein>
<proteinExistence type="predicted"/>
<feature type="transmembrane region" description="Helical" evidence="4">
    <location>
        <begin position="234"/>
        <end position="254"/>
    </location>
</feature>